<sequence>MTTPPVPPLVPPPAPTTAAPPWILPSALLTFAVAAVAVLLAYHLTFRRGIDVEPPLESPLASPLESLLESPLESPMQSPMEPPPPPPPPPSEDDDDDDDDDDDEDDKEEEEEEEKQEEKEADRPPPWLPSAAPLSSAPLSYAPLSSAPLSPAPLPPWPSSFPTTDSKQGPPIAFVRNGRVFSSRPEENVSGGGGDSSSSNNEPLWRALAGGRGNAIVPPIRATRLAKDLRREWRWKQDSSDNKNNNGDDDDDDDDETSKLLPGTPTPSGIGKANGSPTTTTTKTTTSGSLPWAARENGMPWIRAQRPRDGRRTRAVPSVERVEPPWRQGNAAAMGDGDAFGRWSEHGRRSGLPYRGYVGDGGGYLDQISGTLDLVVDKLTMHFGDDGGEEDLVFPITEEERGS</sequence>
<dbReference type="Proteomes" id="UP000183809">
    <property type="component" value="Unassembled WGS sequence"/>
</dbReference>
<feature type="compositionally biased region" description="Low complexity" evidence="1">
    <location>
        <begin position="53"/>
        <end position="79"/>
    </location>
</feature>
<evidence type="ECO:0000256" key="1">
    <source>
        <dbReference type="SAM" id="MobiDB-lite"/>
    </source>
</evidence>
<feature type="compositionally biased region" description="Low complexity" evidence="1">
    <location>
        <begin position="129"/>
        <end position="149"/>
    </location>
</feature>
<dbReference type="RefSeq" id="XP_020129584.1">
    <property type="nucleotide sequence ID" value="XM_020274273.1"/>
</dbReference>
<keyword evidence="2" id="KW-1133">Transmembrane helix</keyword>
<feature type="compositionally biased region" description="Pro residues" evidence="1">
    <location>
        <begin position="150"/>
        <end position="159"/>
    </location>
</feature>
<keyword evidence="4" id="KW-1185">Reference proteome</keyword>
<feature type="region of interest" description="Disordered" evidence="1">
    <location>
        <begin position="53"/>
        <end position="299"/>
    </location>
</feature>
<proteinExistence type="predicted"/>
<feature type="compositionally biased region" description="Pro residues" evidence="1">
    <location>
        <begin position="80"/>
        <end position="90"/>
    </location>
</feature>
<gene>
    <name evidence="3" type="ORF">BKCO1_31000106</name>
</gene>
<reference evidence="3 4" key="1">
    <citation type="submission" date="2016-10" db="EMBL/GenBank/DDBJ databases">
        <title>Proteomics and genomics reveal pathogen-plant mechanisms compatible with a hemibiotrophic lifestyle of Diplodia corticola.</title>
        <authorList>
            <person name="Fernandes I."/>
            <person name="De Jonge R."/>
            <person name="Van De Peer Y."/>
            <person name="Devreese B."/>
            <person name="Alves A."/>
            <person name="Esteves A.C."/>
        </authorList>
    </citation>
    <scope>NUCLEOTIDE SEQUENCE [LARGE SCALE GENOMIC DNA]</scope>
    <source>
        <strain evidence="3 4">CBS 112549</strain>
    </source>
</reference>
<feature type="transmembrane region" description="Helical" evidence="2">
    <location>
        <begin position="22"/>
        <end position="42"/>
    </location>
</feature>
<organism evidence="3 4">
    <name type="scientific">Diplodia corticola</name>
    <dbReference type="NCBI Taxonomy" id="236234"/>
    <lineage>
        <taxon>Eukaryota</taxon>
        <taxon>Fungi</taxon>
        <taxon>Dikarya</taxon>
        <taxon>Ascomycota</taxon>
        <taxon>Pezizomycotina</taxon>
        <taxon>Dothideomycetes</taxon>
        <taxon>Dothideomycetes incertae sedis</taxon>
        <taxon>Botryosphaeriales</taxon>
        <taxon>Botryosphaeriaceae</taxon>
        <taxon>Diplodia</taxon>
    </lineage>
</organism>
<evidence type="ECO:0000313" key="3">
    <source>
        <dbReference type="EMBL" id="OJD33324.1"/>
    </source>
</evidence>
<feature type="compositionally biased region" description="Acidic residues" evidence="1">
    <location>
        <begin position="91"/>
        <end position="115"/>
    </location>
</feature>
<accession>A0A1J9RZX3</accession>
<keyword evidence="2" id="KW-0812">Transmembrane</keyword>
<keyword evidence="2" id="KW-0472">Membrane</keyword>
<dbReference type="GeneID" id="31014534"/>
<comment type="caution">
    <text evidence="3">The sequence shown here is derived from an EMBL/GenBank/DDBJ whole genome shotgun (WGS) entry which is preliminary data.</text>
</comment>
<name>A0A1J9RZX3_9PEZI</name>
<evidence type="ECO:0000256" key="2">
    <source>
        <dbReference type="SAM" id="Phobius"/>
    </source>
</evidence>
<feature type="compositionally biased region" description="Acidic residues" evidence="1">
    <location>
        <begin position="247"/>
        <end position="256"/>
    </location>
</feature>
<evidence type="ECO:0000313" key="4">
    <source>
        <dbReference type="Proteomes" id="UP000183809"/>
    </source>
</evidence>
<dbReference type="AlphaFoldDB" id="A0A1J9RZX3"/>
<feature type="compositionally biased region" description="Basic and acidic residues" evidence="1">
    <location>
        <begin position="225"/>
        <end position="241"/>
    </location>
</feature>
<dbReference type="EMBL" id="MNUE01000031">
    <property type="protein sequence ID" value="OJD33324.1"/>
    <property type="molecule type" value="Genomic_DNA"/>
</dbReference>
<protein>
    <submittedName>
        <fullName evidence="3">Uncharacterized protein</fullName>
    </submittedName>
</protein>